<feature type="region of interest" description="Disordered" evidence="1">
    <location>
        <begin position="333"/>
        <end position="407"/>
    </location>
</feature>
<dbReference type="Gene3D" id="3.30.420.10">
    <property type="entry name" value="Ribonuclease H-like superfamily/Ribonuclease H"/>
    <property type="match status" value="1"/>
</dbReference>
<dbReference type="Proteomes" id="UP001152888">
    <property type="component" value="Unassembled WGS sequence"/>
</dbReference>
<dbReference type="Pfam" id="PF03184">
    <property type="entry name" value="DDE_1"/>
    <property type="match status" value="1"/>
</dbReference>
<evidence type="ECO:0000256" key="1">
    <source>
        <dbReference type="SAM" id="MobiDB-lite"/>
    </source>
</evidence>
<name>A0A9P0LM90_ACAOB</name>
<dbReference type="PANTHER" id="PTHR19303:SF74">
    <property type="entry name" value="POGO TRANSPOSABLE ELEMENT WITH KRAB DOMAIN"/>
    <property type="match status" value="1"/>
</dbReference>
<organism evidence="3 4">
    <name type="scientific">Acanthoscelides obtectus</name>
    <name type="common">Bean weevil</name>
    <name type="synonym">Bruchus obtectus</name>
    <dbReference type="NCBI Taxonomy" id="200917"/>
    <lineage>
        <taxon>Eukaryota</taxon>
        <taxon>Metazoa</taxon>
        <taxon>Ecdysozoa</taxon>
        <taxon>Arthropoda</taxon>
        <taxon>Hexapoda</taxon>
        <taxon>Insecta</taxon>
        <taxon>Pterygota</taxon>
        <taxon>Neoptera</taxon>
        <taxon>Endopterygota</taxon>
        <taxon>Coleoptera</taxon>
        <taxon>Polyphaga</taxon>
        <taxon>Cucujiformia</taxon>
        <taxon>Chrysomeloidea</taxon>
        <taxon>Chrysomelidae</taxon>
        <taxon>Bruchinae</taxon>
        <taxon>Bruchini</taxon>
        <taxon>Acanthoscelides</taxon>
    </lineage>
</organism>
<evidence type="ECO:0000313" key="3">
    <source>
        <dbReference type="EMBL" id="CAH1999533.1"/>
    </source>
</evidence>
<accession>A0A9P0LM90</accession>
<dbReference type="GO" id="GO:0003677">
    <property type="term" value="F:DNA binding"/>
    <property type="evidence" value="ECO:0007669"/>
    <property type="project" value="TreeGrafter"/>
</dbReference>
<keyword evidence="4" id="KW-1185">Reference proteome</keyword>
<dbReference type="InterPro" id="IPR050863">
    <property type="entry name" value="CenT-Element_Derived"/>
</dbReference>
<reference evidence="3" key="1">
    <citation type="submission" date="2022-03" db="EMBL/GenBank/DDBJ databases">
        <authorList>
            <person name="Sayadi A."/>
        </authorList>
    </citation>
    <scope>NUCLEOTIDE SEQUENCE</scope>
</reference>
<dbReference type="GO" id="GO:0005634">
    <property type="term" value="C:nucleus"/>
    <property type="evidence" value="ECO:0007669"/>
    <property type="project" value="TreeGrafter"/>
</dbReference>
<protein>
    <recommendedName>
        <fullName evidence="2">DDE-1 domain-containing protein</fullName>
    </recommendedName>
</protein>
<evidence type="ECO:0000313" key="4">
    <source>
        <dbReference type="Proteomes" id="UP001152888"/>
    </source>
</evidence>
<evidence type="ECO:0000259" key="2">
    <source>
        <dbReference type="Pfam" id="PF03184"/>
    </source>
</evidence>
<feature type="compositionally biased region" description="Acidic residues" evidence="1">
    <location>
        <begin position="380"/>
        <end position="407"/>
    </location>
</feature>
<dbReference type="OrthoDB" id="8194272at2759"/>
<dbReference type="InterPro" id="IPR036397">
    <property type="entry name" value="RNaseH_sf"/>
</dbReference>
<gene>
    <name evidence="3" type="ORF">ACAOBT_LOCUS25030</name>
</gene>
<proteinExistence type="predicted"/>
<dbReference type="InterPro" id="IPR004875">
    <property type="entry name" value="DDE_SF_endonuclease_dom"/>
</dbReference>
<dbReference type="EMBL" id="CAKOFQ010007370">
    <property type="protein sequence ID" value="CAH1999533.1"/>
    <property type="molecule type" value="Genomic_DNA"/>
</dbReference>
<dbReference type="PANTHER" id="PTHR19303">
    <property type="entry name" value="TRANSPOSON"/>
    <property type="match status" value="1"/>
</dbReference>
<dbReference type="AlphaFoldDB" id="A0A9P0LM90"/>
<sequence length="516" mass="59282">MYSENILDKQGRNVPQFSNNFPGRTWAQLFLKRHKSELSHRFCSNIKRVRAAVNEEAIKNYFNHLKMEIENIPPHLIYNYDETNLVDDPGKKKVLTKRGTKYPEAIKNSTKAAFSLMMCGNVAGQLLPPYVNYKAEHLWDTWTEGGPSNTRYNRSKSGWFDANSFEDWFFTTVLPALRREEGKKVIIGDNLSSHLSYKVVKACEDHNIAFVALPPNSTHLTQPLDVAYFRPLKVHWRKILDEWKSTREGQVLPTIPKQTFPSLLNQLWEKIASKTEDNLKAGFLKTGIFPTNEQPVLERLPTFKHPEPTLDPEAVGESFIQFLENKRQAVVCQGKGGRKRKLNVDPGKSVSSEELKRVLSEPSTSTSNKNGRKKKKQDSETETDSEEDQAVETIDDSDSDGPLNEEADDWEDENIQQQHDSSPHNASLQYVPEDYVVVAYEGELWPGQIESIEEEGAYVKCMARSGLLWKWPEKEDKIFYPLGDIKYKTEEPKKMSTKRSLFRVPELESRWGNPKK</sequence>
<feature type="domain" description="DDE-1" evidence="2">
    <location>
        <begin position="112"/>
        <end position="244"/>
    </location>
</feature>
<comment type="caution">
    <text evidence="3">The sequence shown here is derived from an EMBL/GenBank/DDBJ whole genome shotgun (WGS) entry which is preliminary data.</text>
</comment>